<accession>A0A9P9YR01</accession>
<evidence type="ECO:0000256" key="2">
    <source>
        <dbReference type="SAM" id="Phobius"/>
    </source>
</evidence>
<protein>
    <recommendedName>
        <fullName evidence="5">Transmembrane protein</fullName>
    </recommendedName>
</protein>
<sequence>MLGSKVAADGPHSLSFRQPRPPSPFSTLRIDVQSFYDAFVIFPFSFAFFSAFYLNIFFRSIFI</sequence>
<feature type="region of interest" description="Disordered" evidence="1">
    <location>
        <begin position="1"/>
        <end position="24"/>
    </location>
</feature>
<evidence type="ECO:0000313" key="4">
    <source>
        <dbReference type="Proteomes" id="UP001059596"/>
    </source>
</evidence>
<evidence type="ECO:0000313" key="3">
    <source>
        <dbReference type="EMBL" id="KAI8041461.1"/>
    </source>
</evidence>
<name>A0A9P9YR01_9MUSC</name>
<keyword evidence="4" id="KW-1185">Reference proteome</keyword>
<keyword evidence="2" id="KW-1133">Transmembrane helix</keyword>
<organism evidence="3 4">
    <name type="scientific">Drosophila gunungcola</name>
    <name type="common">fruit fly</name>
    <dbReference type="NCBI Taxonomy" id="103775"/>
    <lineage>
        <taxon>Eukaryota</taxon>
        <taxon>Metazoa</taxon>
        <taxon>Ecdysozoa</taxon>
        <taxon>Arthropoda</taxon>
        <taxon>Hexapoda</taxon>
        <taxon>Insecta</taxon>
        <taxon>Pterygota</taxon>
        <taxon>Neoptera</taxon>
        <taxon>Endopterygota</taxon>
        <taxon>Diptera</taxon>
        <taxon>Brachycera</taxon>
        <taxon>Muscomorpha</taxon>
        <taxon>Ephydroidea</taxon>
        <taxon>Drosophilidae</taxon>
        <taxon>Drosophila</taxon>
        <taxon>Sophophora</taxon>
    </lineage>
</organism>
<gene>
    <name evidence="3" type="ORF">M5D96_005726</name>
</gene>
<comment type="caution">
    <text evidence="3">The sequence shown here is derived from an EMBL/GenBank/DDBJ whole genome shotgun (WGS) entry which is preliminary data.</text>
</comment>
<evidence type="ECO:0008006" key="5">
    <source>
        <dbReference type="Google" id="ProtNLM"/>
    </source>
</evidence>
<keyword evidence="2" id="KW-0812">Transmembrane</keyword>
<dbReference type="AlphaFoldDB" id="A0A9P9YR01"/>
<evidence type="ECO:0000256" key="1">
    <source>
        <dbReference type="SAM" id="MobiDB-lite"/>
    </source>
</evidence>
<dbReference type="EMBL" id="JAMKOV010000003">
    <property type="protein sequence ID" value="KAI8041461.1"/>
    <property type="molecule type" value="Genomic_DNA"/>
</dbReference>
<reference evidence="3" key="1">
    <citation type="journal article" date="2023" name="Genome Biol. Evol.">
        <title>Long-read-based Genome Assembly of Drosophila gunungcola Reveals Fewer Chemosensory Genes in Flower-breeding Species.</title>
        <authorList>
            <person name="Negi A."/>
            <person name="Liao B.Y."/>
            <person name="Yeh S.D."/>
        </authorList>
    </citation>
    <scope>NUCLEOTIDE SEQUENCE</scope>
    <source>
        <strain evidence="3">Sukarami</strain>
    </source>
</reference>
<proteinExistence type="predicted"/>
<feature type="transmembrane region" description="Helical" evidence="2">
    <location>
        <begin position="38"/>
        <end position="58"/>
    </location>
</feature>
<keyword evidence="2" id="KW-0472">Membrane</keyword>
<dbReference type="Proteomes" id="UP001059596">
    <property type="component" value="Unassembled WGS sequence"/>
</dbReference>